<dbReference type="InterPro" id="IPR001245">
    <property type="entry name" value="Ser-Thr/Tyr_kinase_cat_dom"/>
</dbReference>
<dbReference type="GO" id="GO:0005524">
    <property type="term" value="F:ATP binding"/>
    <property type="evidence" value="ECO:0007669"/>
    <property type="project" value="UniProtKB-KW"/>
</dbReference>
<dbReference type="GO" id="GO:0004674">
    <property type="term" value="F:protein serine/threonine kinase activity"/>
    <property type="evidence" value="ECO:0000318"/>
    <property type="project" value="GO_Central"/>
</dbReference>
<dbReference type="OMA" id="IVIFWIC"/>
<evidence type="ECO:0000259" key="7">
    <source>
        <dbReference type="PROSITE" id="PS50011"/>
    </source>
</evidence>
<gene>
    <name evidence="8" type="ORF">HannXRQ_Chr05g0142231</name>
</gene>
<name>A0A251UNH1_HELAN</name>
<dbReference type="InParanoid" id="A0A251UNH1"/>
<dbReference type="FunFam" id="3.30.200.20:FF:000327">
    <property type="entry name" value="Cysteine-rich receptor-like protein kinase 10"/>
    <property type="match status" value="1"/>
</dbReference>
<dbReference type="SMART" id="SM00220">
    <property type="entry name" value="S_TKc"/>
    <property type="match status" value="1"/>
</dbReference>
<keyword evidence="3 8" id="KW-0418">Kinase</keyword>
<dbReference type="AlphaFoldDB" id="A0A251UNH1"/>
<feature type="transmembrane region" description="Helical" evidence="6">
    <location>
        <begin position="20"/>
        <end position="40"/>
    </location>
</feature>
<evidence type="ECO:0000256" key="1">
    <source>
        <dbReference type="ARBA" id="ARBA00022679"/>
    </source>
</evidence>
<dbReference type="InterPro" id="IPR000719">
    <property type="entry name" value="Prot_kinase_dom"/>
</dbReference>
<dbReference type="InterPro" id="IPR011009">
    <property type="entry name" value="Kinase-like_dom_sf"/>
</dbReference>
<feature type="region of interest" description="Disordered" evidence="5">
    <location>
        <begin position="379"/>
        <end position="422"/>
    </location>
</feature>
<keyword evidence="6" id="KW-1133">Transmembrane helix</keyword>
<evidence type="ECO:0000256" key="3">
    <source>
        <dbReference type="ARBA" id="ARBA00022777"/>
    </source>
</evidence>
<keyword evidence="4" id="KW-0067">ATP-binding</keyword>
<feature type="compositionally biased region" description="Basic and acidic residues" evidence="5">
    <location>
        <begin position="412"/>
        <end position="422"/>
    </location>
</feature>
<keyword evidence="1" id="KW-0808">Transferase</keyword>
<dbReference type="Gene3D" id="3.30.200.20">
    <property type="entry name" value="Phosphorylase Kinase, domain 1"/>
    <property type="match status" value="1"/>
</dbReference>
<evidence type="ECO:0000256" key="5">
    <source>
        <dbReference type="SAM" id="MobiDB-lite"/>
    </source>
</evidence>
<reference evidence="9" key="1">
    <citation type="journal article" date="2017" name="Nature">
        <title>The sunflower genome provides insights into oil metabolism, flowering and Asterid evolution.</title>
        <authorList>
            <person name="Badouin H."/>
            <person name="Gouzy J."/>
            <person name="Grassa C.J."/>
            <person name="Murat F."/>
            <person name="Staton S.E."/>
            <person name="Cottret L."/>
            <person name="Lelandais-Briere C."/>
            <person name="Owens G.L."/>
            <person name="Carrere S."/>
            <person name="Mayjonade B."/>
            <person name="Legrand L."/>
            <person name="Gill N."/>
            <person name="Kane N.C."/>
            <person name="Bowers J.E."/>
            <person name="Hubner S."/>
            <person name="Bellec A."/>
            <person name="Berard A."/>
            <person name="Berges H."/>
            <person name="Blanchet N."/>
            <person name="Boniface M.C."/>
            <person name="Brunel D."/>
            <person name="Catrice O."/>
            <person name="Chaidir N."/>
            <person name="Claudel C."/>
            <person name="Donnadieu C."/>
            <person name="Faraut T."/>
            <person name="Fievet G."/>
            <person name="Helmstetter N."/>
            <person name="King M."/>
            <person name="Knapp S.J."/>
            <person name="Lai Z."/>
            <person name="Le Paslier M.C."/>
            <person name="Lippi Y."/>
            <person name="Lorenzon L."/>
            <person name="Mandel J.R."/>
            <person name="Marage G."/>
            <person name="Marchand G."/>
            <person name="Marquand E."/>
            <person name="Bret-Mestries E."/>
            <person name="Morien E."/>
            <person name="Nambeesan S."/>
            <person name="Nguyen T."/>
            <person name="Pegot-Espagnet P."/>
            <person name="Pouilly N."/>
            <person name="Raftis F."/>
            <person name="Sallet E."/>
            <person name="Schiex T."/>
            <person name="Thomas J."/>
            <person name="Vandecasteele C."/>
            <person name="Vares D."/>
            <person name="Vear F."/>
            <person name="Vautrin S."/>
            <person name="Crespi M."/>
            <person name="Mangin B."/>
            <person name="Burke J.M."/>
            <person name="Salse J."/>
            <person name="Munos S."/>
            <person name="Vincourt P."/>
            <person name="Rieseberg L.H."/>
            <person name="Langlade N.B."/>
        </authorList>
    </citation>
    <scope>NUCLEOTIDE SEQUENCE [LARGE SCALE GENOMIC DNA]</scope>
    <source>
        <strain evidence="9">cv. SF193</strain>
    </source>
</reference>
<dbReference type="Gene3D" id="1.10.510.10">
    <property type="entry name" value="Transferase(Phosphotransferase) domain 1"/>
    <property type="match status" value="1"/>
</dbReference>
<dbReference type="Pfam" id="PF07714">
    <property type="entry name" value="PK_Tyr_Ser-Thr"/>
    <property type="match status" value="1"/>
</dbReference>
<dbReference type="EMBL" id="CM007894">
    <property type="protein sequence ID" value="OTG24940.1"/>
    <property type="molecule type" value="Genomic_DNA"/>
</dbReference>
<dbReference type="PANTHER" id="PTHR47973">
    <property type="entry name" value="CYSTEINE-RICH RECEPTOR-LIKE PROTEIN KINASE 3"/>
    <property type="match status" value="1"/>
</dbReference>
<proteinExistence type="predicted"/>
<dbReference type="SUPFAM" id="SSF56112">
    <property type="entry name" value="Protein kinase-like (PK-like)"/>
    <property type="match status" value="1"/>
</dbReference>
<dbReference type="PROSITE" id="PS00108">
    <property type="entry name" value="PROTEIN_KINASE_ST"/>
    <property type="match status" value="1"/>
</dbReference>
<keyword evidence="9" id="KW-1185">Reference proteome</keyword>
<evidence type="ECO:0000313" key="8">
    <source>
        <dbReference type="EMBL" id="OTG24940.1"/>
    </source>
</evidence>
<dbReference type="Proteomes" id="UP000215914">
    <property type="component" value="Chromosome 5"/>
</dbReference>
<dbReference type="PROSITE" id="PS50011">
    <property type="entry name" value="PROTEIN_KINASE_DOM"/>
    <property type="match status" value="1"/>
</dbReference>
<feature type="compositionally biased region" description="Polar residues" evidence="5">
    <location>
        <begin position="388"/>
        <end position="410"/>
    </location>
</feature>
<evidence type="ECO:0000256" key="6">
    <source>
        <dbReference type="SAM" id="Phobius"/>
    </source>
</evidence>
<dbReference type="FunFam" id="1.10.510.10:FF:000560">
    <property type="entry name" value="Putative LRR receptor-like serine/threonine-protein kinase isoform A"/>
    <property type="match status" value="1"/>
</dbReference>
<keyword evidence="2" id="KW-0547">Nucleotide-binding</keyword>
<keyword evidence="6" id="KW-0472">Membrane</keyword>
<organism evidence="8 9">
    <name type="scientific">Helianthus annuus</name>
    <name type="common">Common sunflower</name>
    <dbReference type="NCBI Taxonomy" id="4232"/>
    <lineage>
        <taxon>Eukaryota</taxon>
        <taxon>Viridiplantae</taxon>
        <taxon>Streptophyta</taxon>
        <taxon>Embryophyta</taxon>
        <taxon>Tracheophyta</taxon>
        <taxon>Spermatophyta</taxon>
        <taxon>Magnoliopsida</taxon>
        <taxon>eudicotyledons</taxon>
        <taxon>Gunneridae</taxon>
        <taxon>Pentapetalae</taxon>
        <taxon>asterids</taxon>
        <taxon>campanulids</taxon>
        <taxon>Asterales</taxon>
        <taxon>Asteraceae</taxon>
        <taxon>Asteroideae</taxon>
        <taxon>Heliantheae alliance</taxon>
        <taxon>Heliantheae</taxon>
        <taxon>Helianthus</taxon>
    </lineage>
</organism>
<dbReference type="CDD" id="cd14066">
    <property type="entry name" value="STKc_IRAK"/>
    <property type="match status" value="1"/>
</dbReference>
<sequence>MFPLSFDQQSSYTKPHNAHLYFLVGGFIVFVCLLILIVVFRKFVRPPQLGRCVKRKDSCKAAKDYFSGKLETISYFSFRTLKEASKNFHECNLLGKGGFGPVYRGKLQDGRLVAIKKLSFEKSHQGEAEFLAEVRMITSIQHKNLVRLLGCCCEGPQRVLVYEYMKNRSLDRIIYGKSNQYLNWKTRFQIILGIARGLQYLHEESHIRIVHRDIKASNILLDGNFQPKIGDFGLARFFPEDQAYLSTTFAGTLGYTAPEYVIRGELSEKADIYSFGVVVLEIISGRRNTDLTLSSETQYLPEYAWKLYERSKMINLIDPRMQKDGFSVREVMKTIHVALLCLQPLPDIRPAMSEIVAMLTWKAEMVKSPIKPAFLDRRRRENDENVSRETISNGFPSLETESPSLTQPPNSREFDVKGEIIV</sequence>
<evidence type="ECO:0000313" key="9">
    <source>
        <dbReference type="Proteomes" id="UP000215914"/>
    </source>
</evidence>
<evidence type="ECO:0000256" key="2">
    <source>
        <dbReference type="ARBA" id="ARBA00022741"/>
    </source>
</evidence>
<protein>
    <submittedName>
        <fullName evidence="8">Putative serine-threonine/tyrosine-protein kinase catalytic domain-containing protein</fullName>
    </submittedName>
</protein>
<evidence type="ECO:0000256" key="4">
    <source>
        <dbReference type="ARBA" id="ARBA00022840"/>
    </source>
</evidence>
<keyword evidence="6" id="KW-0812">Transmembrane</keyword>
<dbReference type="InterPro" id="IPR052059">
    <property type="entry name" value="CR_Ser/Thr_kinase"/>
</dbReference>
<feature type="domain" description="Protein kinase" evidence="7">
    <location>
        <begin position="88"/>
        <end position="362"/>
    </location>
</feature>
<dbReference type="InterPro" id="IPR008271">
    <property type="entry name" value="Ser/Thr_kinase_AS"/>
</dbReference>
<accession>A0A251UNH1</accession>